<organism evidence="2 3">
    <name type="scientific">Jaapia argillacea MUCL 33604</name>
    <dbReference type="NCBI Taxonomy" id="933084"/>
    <lineage>
        <taxon>Eukaryota</taxon>
        <taxon>Fungi</taxon>
        <taxon>Dikarya</taxon>
        <taxon>Basidiomycota</taxon>
        <taxon>Agaricomycotina</taxon>
        <taxon>Agaricomycetes</taxon>
        <taxon>Agaricomycetidae</taxon>
        <taxon>Jaapiales</taxon>
        <taxon>Jaapiaceae</taxon>
        <taxon>Jaapia</taxon>
    </lineage>
</organism>
<feature type="region of interest" description="Disordered" evidence="1">
    <location>
        <begin position="251"/>
        <end position="419"/>
    </location>
</feature>
<proteinExistence type="predicted"/>
<feature type="compositionally biased region" description="Polar residues" evidence="1">
    <location>
        <begin position="375"/>
        <end position="385"/>
    </location>
</feature>
<dbReference type="InParanoid" id="A0A067PY41"/>
<reference evidence="3" key="1">
    <citation type="journal article" date="2014" name="Proc. Natl. Acad. Sci. U.S.A.">
        <title>Extensive sampling of basidiomycete genomes demonstrates inadequacy of the white-rot/brown-rot paradigm for wood decay fungi.</title>
        <authorList>
            <person name="Riley R."/>
            <person name="Salamov A.A."/>
            <person name="Brown D.W."/>
            <person name="Nagy L.G."/>
            <person name="Floudas D."/>
            <person name="Held B.W."/>
            <person name="Levasseur A."/>
            <person name="Lombard V."/>
            <person name="Morin E."/>
            <person name="Otillar R."/>
            <person name="Lindquist E.A."/>
            <person name="Sun H."/>
            <person name="LaButti K.M."/>
            <person name="Schmutz J."/>
            <person name="Jabbour D."/>
            <person name="Luo H."/>
            <person name="Baker S.E."/>
            <person name="Pisabarro A.G."/>
            <person name="Walton J.D."/>
            <person name="Blanchette R.A."/>
            <person name="Henrissat B."/>
            <person name="Martin F."/>
            <person name="Cullen D."/>
            <person name="Hibbett D.S."/>
            <person name="Grigoriev I.V."/>
        </authorList>
    </citation>
    <scope>NUCLEOTIDE SEQUENCE [LARGE SCALE GENOMIC DNA]</scope>
    <source>
        <strain evidence="3">MUCL 33604</strain>
    </source>
</reference>
<accession>A0A067PY41</accession>
<evidence type="ECO:0000313" key="2">
    <source>
        <dbReference type="EMBL" id="KDQ55256.1"/>
    </source>
</evidence>
<dbReference type="Proteomes" id="UP000027265">
    <property type="component" value="Unassembled WGS sequence"/>
</dbReference>
<sequence>MLVKARATTSLYRQCLWRYASTQHQAGTGQQPALADGTPTPVQVVRRRQTRKFRVENDTIRVRPWDTISTMPEMLAIIRGVESKFGRFRDYALTREYELPDSYSTFFFAAFASAESLHSIPASGVTIQVPIPRYDFNQPGGPGLDDIVPYLKTQTPEKTLQLPGFSSLAGDLENNHKFKMVEVRIDHATNNLKPRFDPSRYVQTGSYGWSMKKKTAYGLAFANWGGFYTDPDTKSGTPLMERAIRRWADIGGFDPTSTLKKRGDVPHNKITFGPKKEEEPVPSPPAQKTEEEITPPPPQVEEPIEASISTSSTTDSPAPPPPTQKQKPEIKWEPLPPIPRTLPKPSAPAPSPRKQPQTASQPKPPKQNKRHPNSTRRQLTLQQAAEISRAALPTQAEQEEARRRVEEEKQRKVDEKKSMSDRLWTLMGGKWW</sequence>
<dbReference type="EMBL" id="KL197726">
    <property type="protein sequence ID" value="KDQ55256.1"/>
    <property type="molecule type" value="Genomic_DNA"/>
</dbReference>
<evidence type="ECO:0000313" key="3">
    <source>
        <dbReference type="Proteomes" id="UP000027265"/>
    </source>
</evidence>
<feature type="compositionally biased region" description="Pro residues" evidence="1">
    <location>
        <begin position="334"/>
        <end position="353"/>
    </location>
</feature>
<protein>
    <submittedName>
        <fullName evidence="2">Uncharacterized protein</fullName>
    </submittedName>
</protein>
<feature type="compositionally biased region" description="Low complexity" evidence="1">
    <location>
        <begin position="305"/>
        <end position="316"/>
    </location>
</feature>
<feature type="compositionally biased region" description="Basic and acidic residues" evidence="1">
    <location>
        <begin position="399"/>
        <end position="419"/>
    </location>
</feature>
<name>A0A067PY41_9AGAM</name>
<dbReference type="OrthoDB" id="3362336at2759"/>
<keyword evidence="3" id="KW-1185">Reference proteome</keyword>
<dbReference type="HOGENOM" id="CLU_797212_0_0_1"/>
<evidence type="ECO:0000256" key="1">
    <source>
        <dbReference type="SAM" id="MobiDB-lite"/>
    </source>
</evidence>
<dbReference type="AlphaFoldDB" id="A0A067PY41"/>
<gene>
    <name evidence="2" type="ORF">JAAARDRAFT_48959</name>
</gene>